<organism evidence="1 2">
    <name type="scientific">Klenkia brasiliensis</name>
    <dbReference type="NCBI Taxonomy" id="333142"/>
    <lineage>
        <taxon>Bacteria</taxon>
        <taxon>Bacillati</taxon>
        <taxon>Actinomycetota</taxon>
        <taxon>Actinomycetes</taxon>
        <taxon>Geodermatophilales</taxon>
        <taxon>Geodermatophilaceae</taxon>
        <taxon>Klenkia</taxon>
    </lineage>
</organism>
<keyword evidence="2" id="KW-1185">Reference proteome</keyword>
<sequence>MTTTTSLLAGICPATAPARWQAGCTHVHAVETHRGADELDGGPELAVCGAVVAVGSAPWDPSAADACPACGG</sequence>
<evidence type="ECO:0000313" key="2">
    <source>
        <dbReference type="Proteomes" id="UP000198863"/>
    </source>
</evidence>
<reference evidence="2" key="1">
    <citation type="submission" date="2016-10" db="EMBL/GenBank/DDBJ databases">
        <authorList>
            <person name="Varghese N."/>
            <person name="Submissions S."/>
        </authorList>
    </citation>
    <scope>NUCLEOTIDE SEQUENCE [LARGE SCALE GENOMIC DNA]</scope>
    <source>
        <strain evidence="2">DSM 44526</strain>
    </source>
</reference>
<proteinExistence type="predicted"/>
<dbReference type="RefSeq" id="WP_091068812.1">
    <property type="nucleotide sequence ID" value="NZ_FNCF01000009.1"/>
</dbReference>
<evidence type="ECO:0000313" key="1">
    <source>
        <dbReference type="EMBL" id="SDH11612.1"/>
    </source>
</evidence>
<dbReference type="Proteomes" id="UP000198863">
    <property type="component" value="Unassembled WGS sequence"/>
</dbReference>
<protein>
    <submittedName>
        <fullName evidence="1">Uncharacterized protein</fullName>
    </submittedName>
</protein>
<dbReference type="OrthoDB" id="5195746at2"/>
<name>A0A1G7ZSD2_9ACTN</name>
<dbReference type="EMBL" id="FNCF01000009">
    <property type="protein sequence ID" value="SDH11612.1"/>
    <property type="molecule type" value="Genomic_DNA"/>
</dbReference>
<accession>A0A1G7ZSD2</accession>
<gene>
    <name evidence="1" type="ORF">SAMN05660324_4346</name>
</gene>
<dbReference type="AlphaFoldDB" id="A0A1G7ZSD2"/>